<proteinExistence type="predicted"/>
<dbReference type="Proteomes" id="UP001055955">
    <property type="component" value="Chromosome"/>
</dbReference>
<organism evidence="1 2">
    <name type="scientific">Candidatus Comchoanobacter bicostacola</name>
    <dbReference type="NCBI Taxonomy" id="2919598"/>
    <lineage>
        <taxon>Bacteria</taxon>
        <taxon>Pseudomonadati</taxon>
        <taxon>Pseudomonadota</taxon>
        <taxon>Gammaproteobacteria</taxon>
        <taxon>Candidatus Comchoanobacterales</taxon>
        <taxon>Candidatus Comchoanobacteraceae</taxon>
        <taxon>Candidatus Comchoanobacter</taxon>
    </lineage>
</organism>
<keyword evidence="2" id="KW-1185">Reference proteome</keyword>
<evidence type="ECO:0000313" key="1">
    <source>
        <dbReference type="EMBL" id="UTC24598.1"/>
    </source>
</evidence>
<dbReference type="EMBL" id="CP092900">
    <property type="protein sequence ID" value="UTC24598.1"/>
    <property type="molecule type" value="Genomic_DNA"/>
</dbReference>
<protein>
    <submittedName>
        <fullName evidence="1">Uncharacterized protein</fullName>
    </submittedName>
</protein>
<name>A0ABY5DJ69_9GAMM</name>
<accession>A0ABY5DJ69</accession>
<evidence type="ECO:0000313" key="2">
    <source>
        <dbReference type="Proteomes" id="UP001055955"/>
    </source>
</evidence>
<reference evidence="1 2" key="1">
    <citation type="journal article" date="2022" name="Nat. Microbiol.">
        <title>The microbiome of a bacterivorous marine choanoflagellate contains a resource-demanding obligate bacterial associate.</title>
        <authorList>
            <person name="Needham D.M."/>
            <person name="Poirier C."/>
            <person name="Bachy C."/>
            <person name="George E.E."/>
            <person name="Wilken S."/>
            <person name="Yung C.C.M."/>
            <person name="Limardo A.J."/>
            <person name="Morando M."/>
            <person name="Sudek L."/>
            <person name="Malmstrom R.R."/>
            <person name="Keeling P.J."/>
            <person name="Santoro A.E."/>
            <person name="Worden A.Z."/>
        </authorList>
    </citation>
    <scope>NUCLEOTIDE SEQUENCE [LARGE SCALE GENOMIC DNA]</scope>
    <source>
        <strain evidence="1 2">Comchoano-1</strain>
    </source>
</reference>
<sequence>MTMEANPLNTSCHHNNFNHTAIQQVMSHLPYVALLFLTFNSHAFREPPPKPKPEVFLGGFAMGKSTLVELDQFPRLNTNTAGLQINVSPISIIRISLGVGASINDLKYNQSAGNITYKVTAPATTSWDTNGDTAGTGSVTIDGKDLLSTTTYTTQTVNSDCDGKILAITPSGGNTNNNLQLKVTSSDKHLTIKHATYAHCGIDLAVINNQYGTASLGVHYAYDETTTEEGSCATENIYLHRGIEATASALFKTSGGLAIEASIGYPIQGTVKKENTEHDIQWSMSTKLSAMYNINHQKL</sequence>
<dbReference type="RefSeq" id="WP_258568382.1">
    <property type="nucleotide sequence ID" value="NZ_CP092900.1"/>
</dbReference>
<gene>
    <name evidence="1" type="ORF">MMH89_00255</name>
</gene>